<keyword evidence="2" id="KW-0472">Membrane</keyword>
<feature type="compositionally biased region" description="Low complexity" evidence="1">
    <location>
        <begin position="919"/>
        <end position="930"/>
    </location>
</feature>
<feature type="domain" description="JmjC" evidence="4">
    <location>
        <begin position="438"/>
        <end position="640"/>
    </location>
</feature>
<dbReference type="SUPFAM" id="SSF51197">
    <property type="entry name" value="Clavaminate synthase-like"/>
    <property type="match status" value="1"/>
</dbReference>
<dbReference type="PANTHER" id="PTHR10694:SF54">
    <property type="entry name" value="INACTIVE LYSINE-SPECIFIC DEMETHYLASE JMJ19-RELATED"/>
    <property type="match status" value="1"/>
</dbReference>
<protein>
    <submittedName>
        <fullName evidence="5">Uncharacterized protein</fullName>
    </submittedName>
</protein>
<dbReference type="Pfam" id="PF02375">
    <property type="entry name" value="JmjN"/>
    <property type="match status" value="1"/>
</dbReference>
<dbReference type="Pfam" id="PF02928">
    <property type="entry name" value="zf-C5HC2"/>
    <property type="match status" value="1"/>
</dbReference>
<dbReference type="GO" id="GO:0034647">
    <property type="term" value="F:histone H3K4me/H3K4me2/H3K4me3 demethylase activity"/>
    <property type="evidence" value="ECO:0007669"/>
    <property type="project" value="TreeGrafter"/>
</dbReference>
<name>A0A9Q1K7L2_9CARY</name>
<feature type="domain" description="JmjN" evidence="3">
    <location>
        <begin position="227"/>
        <end position="268"/>
    </location>
</feature>
<feature type="compositionally biased region" description="Basic and acidic residues" evidence="1">
    <location>
        <begin position="896"/>
        <end position="911"/>
    </location>
</feature>
<dbReference type="PROSITE" id="PS51184">
    <property type="entry name" value="JMJC"/>
    <property type="match status" value="1"/>
</dbReference>
<evidence type="ECO:0000256" key="1">
    <source>
        <dbReference type="SAM" id="MobiDB-lite"/>
    </source>
</evidence>
<keyword evidence="2" id="KW-0812">Transmembrane</keyword>
<dbReference type="InterPro" id="IPR003349">
    <property type="entry name" value="JmjN"/>
</dbReference>
<evidence type="ECO:0000256" key="2">
    <source>
        <dbReference type="SAM" id="Phobius"/>
    </source>
</evidence>
<gene>
    <name evidence="5" type="ORF">Cgig2_033036</name>
</gene>
<evidence type="ECO:0000259" key="3">
    <source>
        <dbReference type="PROSITE" id="PS51183"/>
    </source>
</evidence>
<evidence type="ECO:0000313" key="6">
    <source>
        <dbReference type="Proteomes" id="UP001153076"/>
    </source>
</evidence>
<dbReference type="InterPro" id="IPR003347">
    <property type="entry name" value="JmjC_dom"/>
</dbReference>
<dbReference type="GO" id="GO:0000785">
    <property type="term" value="C:chromatin"/>
    <property type="evidence" value="ECO:0007669"/>
    <property type="project" value="TreeGrafter"/>
</dbReference>
<evidence type="ECO:0000259" key="4">
    <source>
        <dbReference type="PROSITE" id="PS51184"/>
    </source>
</evidence>
<feature type="region of interest" description="Disordered" evidence="1">
    <location>
        <begin position="892"/>
        <end position="932"/>
    </location>
</feature>
<reference evidence="5" key="1">
    <citation type="submission" date="2022-04" db="EMBL/GenBank/DDBJ databases">
        <title>Carnegiea gigantea Genome sequencing and assembly v2.</title>
        <authorList>
            <person name="Copetti D."/>
            <person name="Sanderson M.J."/>
            <person name="Burquez A."/>
            <person name="Wojciechowski M.F."/>
        </authorList>
    </citation>
    <scope>NUCLEOTIDE SEQUENCE</scope>
    <source>
        <strain evidence="5">SGP5-SGP5p</strain>
        <tissue evidence="5">Aerial part</tissue>
    </source>
</reference>
<proteinExistence type="predicted"/>
<dbReference type="PANTHER" id="PTHR10694">
    <property type="entry name" value="LYSINE-SPECIFIC DEMETHYLASE"/>
    <property type="match status" value="1"/>
</dbReference>
<dbReference type="SMART" id="SM00545">
    <property type="entry name" value="JmjN"/>
    <property type="match status" value="1"/>
</dbReference>
<dbReference type="OrthoDB" id="1678912at2759"/>
<dbReference type="Pfam" id="PF02373">
    <property type="entry name" value="JmjC"/>
    <property type="match status" value="1"/>
</dbReference>
<evidence type="ECO:0000313" key="5">
    <source>
        <dbReference type="EMBL" id="KAJ8438157.1"/>
    </source>
</evidence>
<dbReference type="Gene3D" id="2.60.120.650">
    <property type="entry name" value="Cupin"/>
    <property type="match status" value="2"/>
</dbReference>
<dbReference type="GO" id="GO:0005634">
    <property type="term" value="C:nucleus"/>
    <property type="evidence" value="ECO:0007669"/>
    <property type="project" value="TreeGrafter"/>
</dbReference>
<dbReference type="AlphaFoldDB" id="A0A9Q1K7L2"/>
<dbReference type="SMART" id="SM00558">
    <property type="entry name" value="JmjC"/>
    <property type="match status" value="1"/>
</dbReference>
<sequence>MGDDDFALSMSNMICTADTQNRRSHVKKHQEENLLAPPGFAPLPTFTLKRVETMDDPSVAIESPHDLEISSVPTSFDLDDTAAIKRSLKFELRPWIVHGEFQTEGESASESKQRDMTLLVSLYVCTLGTHVLKNKFVPVMLRALKPVVPHFGRAMFLRHLGILEGSPDTGLQKHLLKSVQLDCCPNAAFPKVWFEDVQTVAIVKRFQVGGIRRVHALIFLRRHQYSIPMKRHVILEFKDIFKYIDSIRQQAEPYGLCRIIPPPSWKSPCFLEEDEIWQSCKFPTQVQWVNELKNHGSSEKASVTDETRDAKRRKLDYEFGDGCAANFISNECHGEDSQSECGSQFTLMAFKRYADYFQQHYFSREADMSDPKASPAMNQEKWEPSELNIEGEYWRIVEKPTEEIEVLSAANVDCRSFGGGFPLSANPQEESDNAESHASSWDMNSVSRLPGSLLSFETIDSFSHFAPRMHVGMCFSSLPWSIAYISYTICIWVLLEYGMALLAVIPLNSRQFRRSSLGALVENILSCIIIWRVILSLTHILEEKEFFLNISEIDLILSAILQHCIVVLILFIQGRQLSPATLKSKDIPVYRCVQHPREFVLFLPSAYHSGFDCGFNFSASAVLAPLDWLPHGLISIELYREQRRKTSISLDRMLLRAANEAVKAQWECLLRGKTSKWMEACGKDGILARVLRMRIRSEARCSEYLSSASQGRKMDKSFDDSDKKWECSTCCCDLYLSAASCPCNPNRFSCLRHSKRDCSCPWSDKIFLFRYLISELEILVEAVEGKMSAVRRWVKEDLGLALYQENPNKTQNGSTQYPSCVEGPNRRTVLAEEDKASAMKLLGEASMGNLKGKELATSTLSDSSGDSTSSSSSDLDIEAYVARLEALKRGKLHPSVKNEGESGLKQTRESDTQLNSCGSSVPEPVSSAASDKGNACQIDDIICVIDDDD</sequence>
<dbReference type="EMBL" id="JAKOGI010000267">
    <property type="protein sequence ID" value="KAJ8438157.1"/>
    <property type="molecule type" value="Genomic_DNA"/>
</dbReference>
<comment type="caution">
    <text evidence="5">The sequence shown here is derived from an EMBL/GenBank/DDBJ whole genome shotgun (WGS) entry which is preliminary data.</text>
</comment>
<keyword evidence="2" id="KW-1133">Transmembrane helix</keyword>
<keyword evidence="6" id="KW-1185">Reference proteome</keyword>
<organism evidence="5 6">
    <name type="scientific">Carnegiea gigantea</name>
    <dbReference type="NCBI Taxonomy" id="171969"/>
    <lineage>
        <taxon>Eukaryota</taxon>
        <taxon>Viridiplantae</taxon>
        <taxon>Streptophyta</taxon>
        <taxon>Embryophyta</taxon>
        <taxon>Tracheophyta</taxon>
        <taxon>Spermatophyta</taxon>
        <taxon>Magnoliopsida</taxon>
        <taxon>eudicotyledons</taxon>
        <taxon>Gunneridae</taxon>
        <taxon>Pentapetalae</taxon>
        <taxon>Caryophyllales</taxon>
        <taxon>Cactineae</taxon>
        <taxon>Cactaceae</taxon>
        <taxon>Cactoideae</taxon>
        <taxon>Echinocereeae</taxon>
        <taxon>Carnegiea</taxon>
    </lineage>
</organism>
<dbReference type="InterPro" id="IPR004198">
    <property type="entry name" value="Znf_C5HC2"/>
</dbReference>
<accession>A0A9Q1K7L2</accession>
<feature type="transmembrane region" description="Helical" evidence="2">
    <location>
        <begin position="484"/>
        <end position="505"/>
    </location>
</feature>
<feature type="transmembrane region" description="Helical" evidence="2">
    <location>
        <begin position="517"/>
        <end position="535"/>
    </location>
</feature>
<dbReference type="GO" id="GO:0010468">
    <property type="term" value="P:regulation of gene expression"/>
    <property type="evidence" value="ECO:0007669"/>
    <property type="project" value="TreeGrafter"/>
</dbReference>
<dbReference type="Proteomes" id="UP001153076">
    <property type="component" value="Unassembled WGS sequence"/>
</dbReference>
<dbReference type="PROSITE" id="PS51183">
    <property type="entry name" value="JMJN"/>
    <property type="match status" value="1"/>
</dbReference>